<dbReference type="Proteomes" id="UP000290572">
    <property type="component" value="Unassembled WGS sequence"/>
</dbReference>
<evidence type="ECO:0000313" key="3">
    <source>
        <dbReference type="Proteomes" id="UP000290572"/>
    </source>
</evidence>
<dbReference type="EMBL" id="QBIY01011128">
    <property type="protein sequence ID" value="RXN35316.1"/>
    <property type="molecule type" value="Genomic_DNA"/>
</dbReference>
<keyword evidence="3" id="KW-1185">Reference proteome</keyword>
<feature type="region of interest" description="Disordered" evidence="1">
    <location>
        <begin position="49"/>
        <end position="70"/>
    </location>
</feature>
<dbReference type="AlphaFoldDB" id="A0A498NUG0"/>
<gene>
    <name evidence="2" type="ORF">ROHU_014316</name>
</gene>
<name>A0A498NUG0_LABRO</name>
<evidence type="ECO:0000313" key="2">
    <source>
        <dbReference type="EMBL" id="RXN35316.1"/>
    </source>
</evidence>
<accession>A0A498NUG0</accession>
<organism evidence="2 3">
    <name type="scientific">Labeo rohita</name>
    <name type="common">Indian major carp</name>
    <name type="synonym">Cyprinus rohita</name>
    <dbReference type="NCBI Taxonomy" id="84645"/>
    <lineage>
        <taxon>Eukaryota</taxon>
        <taxon>Metazoa</taxon>
        <taxon>Chordata</taxon>
        <taxon>Craniata</taxon>
        <taxon>Vertebrata</taxon>
        <taxon>Euteleostomi</taxon>
        <taxon>Actinopterygii</taxon>
        <taxon>Neopterygii</taxon>
        <taxon>Teleostei</taxon>
        <taxon>Ostariophysi</taxon>
        <taxon>Cypriniformes</taxon>
        <taxon>Cyprinidae</taxon>
        <taxon>Labeoninae</taxon>
        <taxon>Labeonini</taxon>
        <taxon>Labeo</taxon>
    </lineage>
</organism>
<sequence>MRRRPGRCTEDKFVFVSWAVTLSGRTLTRSCQREGRRELGAAATLPHSCGLIPPTGPPATQPIVAPRGGGKPRGAGAFLYGSTARLSNTSSDPAISLRLCRHTMMARIISPLPAGLMDGDV</sequence>
<proteinExistence type="predicted"/>
<comment type="caution">
    <text evidence="2">The sequence shown here is derived from an EMBL/GenBank/DDBJ whole genome shotgun (WGS) entry which is preliminary data.</text>
</comment>
<protein>
    <submittedName>
        <fullName evidence="2">Uncharacterized protein</fullName>
    </submittedName>
</protein>
<evidence type="ECO:0000256" key="1">
    <source>
        <dbReference type="SAM" id="MobiDB-lite"/>
    </source>
</evidence>
<reference evidence="2 3" key="1">
    <citation type="submission" date="2018-03" db="EMBL/GenBank/DDBJ databases">
        <title>Draft genome sequence of Rohu Carp (Labeo rohita).</title>
        <authorList>
            <person name="Das P."/>
            <person name="Kushwaha B."/>
            <person name="Joshi C.G."/>
            <person name="Kumar D."/>
            <person name="Nagpure N.S."/>
            <person name="Sahoo L."/>
            <person name="Das S.P."/>
            <person name="Bit A."/>
            <person name="Patnaik S."/>
            <person name="Meher P.K."/>
            <person name="Jayasankar P."/>
            <person name="Koringa P.G."/>
            <person name="Patel N.V."/>
            <person name="Hinsu A.T."/>
            <person name="Kumar R."/>
            <person name="Pandey M."/>
            <person name="Agarwal S."/>
            <person name="Srivastava S."/>
            <person name="Singh M."/>
            <person name="Iquebal M.A."/>
            <person name="Jaiswal S."/>
            <person name="Angadi U.B."/>
            <person name="Kumar N."/>
            <person name="Raza M."/>
            <person name="Shah T.M."/>
            <person name="Rai A."/>
            <person name="Jena J.K."/>
        </authorList>
    </citation>
    <scope>NUCLEOTIDE SEQUENCE [LARGE SCALE GENOMIC DNA]</scope>
    <source>
        <strain evidence="2">DASCIFA01</strain>
        <tissue evidence="2">Testis</tissue>
    </source>
</reference>